<evidence type="ECO:0000256" key="3">
    <source>
        <dbReference type="ARBA" id="ARBA00022741"/>
    </source>
</evidence>
<proteinExistence type="inferred from homology"/>
<organism evidence="6 7">
    <name type="scientific">Aquincola agrisoli</name>
    <dbReference type="NCBI Taxonomy" id="3119538"/>
    <lineage>
        <taxon>Bacteria</taxon>
        <taxon>Pseudomonadati</taxon>
        <taxon>Pseudomonadota</taxon>
        <taxon>Betaproteobacteria</taxon>
        <taxon>Burkholderiales</taxon>
        <taxon>Sphaerotilaceae</taxon>
        <taxon>Aquincola</taxon>
    </lineage>
</organism>
<dbReference type="EMBL" id="JAZIBG010000021">
    <property type="protein sequence ID" value="MEF7614175.1"/>
    <property type="molecule type" value="Genomic_DNA"/>
</dbReference>
<keyword evidence="4 6" id="KW-0067">ATP-binding</keyword>
<dbReference type="InterPro" id="IPR003593">
    <property type="entry name" value="AAA+_ATPase"/>
</dbReference>
<dbReference type="InterPro" id="IPR017871">
    <property type="entry name" value="ABC_transporter-like_CS"/>
</dbReference>
<sequence>MIEVQGLRKSYGGREVLRLDRWQLPSAASCCVTGPSGSGKSTLLEILCALRPADAGTVHVGGTAVHGLARRASDRWRGRTVGVVTQSPHLLDILSVEENVALAAHMAAASVDRRRVGTLLERLGIAHLARRRTRGLSQGERQRVVLARALLCGPSVVVADEPTSHLDDEACEALCTLLAGCCAEAGATLVVATHDRRILPRFQHRLQLARVEAI</sequence>
<dbReference type="Pfam" id="PF00005">
    <property type="entry name" value="ABC_tran"/>
    <property type="match status" value="1"/>
</dbReference>
<dbReference type="InterPro" id="IPR015854">
    <property type="entry name" value="ABC_transpr_LolD-like"/>
</dbReference>
<dbReference type="GO" id="GO:0005886">
    <property type="term" value="C:plasma membrane"/>
    <property type="evidence" value="ECO:0007669"/>
    <property type="project" value="TreeGrafter"/>
</dbReference>
<dbReference type="InterPro" id="IPR003439">
    <property type="entry name" value="ABC_transporter-like_ATP-bd"/>
</dbReference>
<reference evidence="6 7" key="1">
    <citation type="submission" date="2024-02" db="EMBL/GenBank/DDBJ databases">
        <title>Genome sequence of Aquincola sp. MAHUQ-54.</title>
        <authorList>
            <person name="Huq M.A."/>
        </authorList>
    </citation>
    <scope>NUCLEOTIDE SEQUENCE [LARGE SCALE GENOMIC DNA]</scope>
    <source>
        <strain evidence="6 7">MAHUQ-54</strain>
    </source>
</reference>
<gene>
    <name evidence="6" type="ORF">V4F39_09675</name>
</gene>
<evidence type="ECO:0000313" key="7">
    <source>
        <dbReference type="Proteomes" id="UP001336250"/>
    </source>
</evidence>
<dbReference type="PROSITE" id="PS50893">
    <property type="entry name" value="ABC_TRANSPORTER_2"/>
    <property type="match status" value="1"/>
</dbReference>
<evidence type="ECO:0000259" key="5">
    <source>
        <dbReference type="PROSITE" id="PS50893"/>
    </source>
</evidence>
<evidence type="ECO:0000256" key="1">
    <source>
        <dbReference type="ARBA" id="ARBA00005417"/>
    </source>
</evidence>
<dbReference type="SMART" id="SM00382">
    <property type="entry name" value="AAA"/>
    <property type="match status" value="1"/>
</dbReference>
<keyword evidence="7" id="KW-1185">Reference proteome</keyword>
<name>A0AAW9QAB6_9BURK</name>
<dbReference type="SUPFAM" id="SSF52540">
    <property type="entry name" value="P-loop containing nucleoside triphosphate hydrolases"/>
    <property type="match status" value="1"/>
</dbReference>
<keyword evidence="2" id="KW-1003">Cell membrane</keyword>
<dbReference type="InterPro" id="IPR027417">
    <property type="entry name" value="P-loop_NTPase"/>
</dbReference>
<dbReference type="GO" id="GO:0016887">
    <property type="term" value="F:ATP hydrolysis activity"/>
    <property type="evidence" value="ECO:0007669"/>
    <property type="project" value="InterPro"/>
</dbReference>
<accession>A0AAW9QAB6</accession>
<dbReference type="PROSITE" id="PS00211">
    <property type="entry name" value="ABC_TRANSPORTER_1"/>
    <property type="match status" value="1"/>
</dbReference>
<evidence type="ECO:0000256" key="2">
    <source>
        <dbReference type="ARBA" id="ARBA00022475"/>
    </source>
</evidence>
<dbReference type="RefSeq" id="WP_332289135.1">
    <property type="nucleotide sequence ID" value="NZ_JAZIBG010000021.1"/>
</dbReference>
<dbReference type="PANTHER" id="PTHR24220:SF689">
    <property type="entry name" value="LIPOPROTEIN-RELEASING SYSTEM ATP-BINDING PROTEIN LOLD"/>
    <property type="match status" value="1"/>
</dbReference>
<feature type="domain" description="ABC transporter" evidence="5">
    <location>
        <begin position="2"/>
        <end position="213"/>
    </location>
</feature>
<keyword evidence="3" id="KW-0547">Nucleotide-binding</keyword>
<dbReference type="PANTHER" id="PTHR24220">
    <property type="entry name" value="IMPORT ATP-BINDING PROTEIN"/>
    <property type="match status" value="1"/>
</dbReference>
<dbReference type="Gene3D" id="3.40.50.300">
    <property type="entry name" value="P-loop containing nucleotide triphosphate hydrolases"/>
    <property type="match status" value="1"/>
</dbReference>
<dbReference type="Proteomes" id="UP001336250">
    <property type="component" value="Unassembled WGS sequence"/>
</dbReference>
<comment type="caution">
    <text evidence="6">The sequence shown here is derived from an EMBL/GenBank/DDBJ whole genome shotgun (WGS) entry which is preliminary data.</text>
</comment>
<dbReference type="AlphaFoldDB" id="A0AAW9QAB6"/>
<protein>
    <submittedName>
        <fullName evidence="6">ATP-binding cassette domain-containing protein</fullName>
    </submittedName>
</protein>
<evidence type="ECO:0000313" key="6">
    <source>
        <dbReference type="EMBL" id="MEF7614175.1"/>
    </source>
</evidence>
<keyword evidence="2" id="KW-0472">Membrane</keyword>
<dbReference type="GO" id="GO:0005524">
    <property type="term" value="F:ATP binding"/>
    <property type="evidence" value="ECO:0007669"/>
    <property type="project" value="UniProtKB-KW"/>
</dbReference>
<evidence type="ECO:0000256" key="4">
    <source>
        <dbReference type="ARBA" id="ARBA00022840"/>
    </source>
</evidence>
<dbReference type="GO" id="GO:0022857">
    <property type="term" value="F:transmembrane transporter activity"/>
    <property type="evidence" value="ECO:0007669"/>
    <property type="project" value="TreeGrafter"/>
</dbReference>
<comment type="similarity">
    <text evidence="1">Belongs to the ABC transporter superfamily.</text>
</comment>